<reference evidence="2 3" key="1">
    <citation type="submission" date="2016-12" db="EMBL/GenBank/DDBJ databases">
        <authorList>
            <person name="Song W.-J."/>
            <person name="Kurnit D.M."/>
        </authorList>
    </citation>
    <scope>NUCLEOTIDE SEQUENCE [LARGE SCALE GENOMIC DNA]</scope>
    <source>
        <strain evidence="2 3">HSG9</strain>
    </source>
</reference>
<comment type="caution">
    <text evidence="2">The sequence shown here is derived from an EMBL/GenBank/DDBJ whole genome shotgun (WGS) entry which is preliminary data.</text>
</comment>
<evidence type="ECO:0000313" key="3">
    <source>
        <dbReference type="Proteomes" id="UP000191680"/>
    </source>
</evidence>
<feature type="compositionally biased region" description="Basic residues" evidence="1">
    <location>
        <begin position="139"/>
        <end position="153"/>
    </location>
</feature>
<dbReference type="EMBL" id="MTBC01000004">
    <property type="protein sequence ID" value="OQD43177.1"/>
    <property type="molecule type" value="Genomic_DNA"/>
</dbReference>
<proteinExistence type="predicted"/>
<name>A0A1V6LSY9_9FLAO</name>
<dbReference type="AlphaFoldDB" id="A0A1V6LSY9"/>
<dbReference type="Proteomes" id="UP000191680">
    <property type="component" value="Unassembled WGS sequence"/>
</dbReference>
<evidence type="ECO:0000313" key="2">
    <source>
        <dbReference type="EMBL" id="OQD43177.1"/>
    </source>
</evidence>
<feature type="region of interest" description="Disordered" evidence="1">
    <location>
        <begin position="131"/>
        <end position="153"/>
    </location>
</feature>
<accession>A0A1V6LSY9</accession>
<sequence length="153" mass="17922">MKTAIRKILPLSLLFFSVLSMAQYGYGSRYGGYGRRSSIPQAQTPEKEPEKLTAEEIVEQEMPKIIETLALDPFEEAIMRTTLVNSVKKRMELQILNLEPQKMREEFKKIQDQQEKELKAGLPPEKYQIYLDMRENPTKTKRKQKKKKKKSKT</sequence>
<protein>
    <recommendedName>
        <fullName evidence="4">DUF4890 domain-containing protein</fullName>
    </recommendedName>
</protein>
<gene>
    <name evidence="2" type="ORF">BUL40_07740</name>
</gene>
<dbReference type="RefSeq" id="WP_244901841.1">
    <property type="nucleotide sequence ID" value="NZ_MTBC01000004.1"/>
</dbReference>
<evidence type="ECO:0008006" key="4">
    <source>
        <dbReference type="Google" id="ProtNLM"/>
    </source>
</evidence>
<organism evidence="2 3">
    <name type="scientific">Croceivirga radicis</name>
    <dbReference type="NCBI Taxonomy" id="1929488"/>
    <lineage>
        <taxon>Bacteria</taxon>
        <taxon>Pseudomonadati</taxon>
        <taxon>Bacteroidota</taxon>
        <taxon>Flavobacteriia</taxon>
        <taxon>Flavobacteriales</taxon>
        <taxon>Flavobacteriaceae</taxon>
        <taxon>Croceivirga</taxon>
    </lineage>
</organism>
<evidence type="ECO:0000256" key="1">
    <source>
        <dbReference type="SAM" id="MobiDB-lite"/>
    </source>
</evidence>
<keyword evidence="3" id="KW-1185">Reference proteome</keyword>